<keyword evidence="1" id="KW-1133">Transmembrane helix</keyword>
<gene>
    <name evidence="2" type="ORF">ROSSTS7063_01842</name>
</gene>
<reference evidence="2 3" key="1">
    <citation type="submission" date="2019-07" db="EMBL/GenBank/DDBJ databases">
        <authorList>
            <person name="Hibberd C M."/>
            <person name="Gehrig L. J."/>
            <person name="Chang H.-W."/>
            <person name="Venkatesh S."/>
        </authorList>
    </citation>
    <scope>NUCLEOTIDE SEQUENCE [LARGE SCALE GENOMIC DNA]</scope>
    <source>
        <strain evidence="2">Ruminococcus_obeum_SSTS_Bg7063</strain>
    </source>
</reference>
<dbReference type="Proteomes" id="UP000409147">
    <property type="component" value="Unassembled WGS sequence"/>
</dbReference>
<feature type="transmembrane region" description="Helical" evidence="1">
    <location>
        <begin position="187"/>
        <end position="204"/>
    </location>
</feature>
<accession>A0A564TNQ6</accession>
<name>A0A564TNQ6_9FIRM</name>
<dbReference type="RefSeq" id="WP_119241106.1">
    <property type="nucleotide sequence ID" value="NZ_CABHNB010000028.1"/>
</dbReference>
<dbReference type="EMBL" id="CABHNB010000028">
    <property type="protein sequence ID" value="VUX08828.1"/>
    <property type="molecule type" value="Genomic_DNA"/>
</dbReference>
<keyword evidence="1" id="KW-0472">Membrane</keyword>
<keyword evidence="1" id="KW-0812">Transmembrane</keyword>
<keyword evidence="3" id="KW-1185">Reference proteome</keyword>
<feature type="transmembrane region" description="Helical" evidence="1">
    <location>
        <begin position="103"/>
        <end position="129"/>
    </location>
</feature>
<evidence type="ECO:0000313" key="2">
    <source>
        <dbReference type="EMBL" id="VUX08828.1"/>
    </source>
</evidence>
<proteinExistence type="predicted"/>
<evidence type="ECO:0000313" key="3">
    <source>
        <dbReference type="Proteomes" id="UP000409147"/>
    </source>
</evidence>
<feature type="transmembrane region" description="Helical" evidence="1">
    <location>
        <begin position="12"/>
        <end position="33"/>
    </location>
</feature>
<protein>
    <submittedName>
        <fullName evidence="2">ABC-2 family transporter protein</fullName>
    </submittedName>
</protein>
<dbReference type="AlphaFoldDB" id="A0A564TNQ6"/>
<feature type="transmembrane region" description="Helical" evidence="1">
    <location>
        <begin position="224"/>
        <end position="250"/>
    </location>
</feature>
<evidence type="ECO:0000256" key="1">
    <source>
        <dbReference type="SAM" id="Phobius"/>
    </source>
</evidence>
<sequence>MKKVFAVEMKRAINIGWIISILGVCFSICFDSWNDLMRALTSHTGSIHYFFWNSSWGGVCRTYFLPIFAAIPFATSFCKEYKNHSLSFIVSREGKKRYCTVKYVINALCGGVTVAIGTGVLLLALSFVLPMADSTFQDAVVSDRFHAWIALYHPFEYGMLEVWSGFLRGILWSSIALCVSAYISDPFVVLVSPYFVSFFIVQAYRMGNVVDRYRLDKLLTGNVIIQSSVHTVLICTIVVLLIVILFGILFRRTVLRRLEDGVFY</sequence>
<organism evidence="2 3">
    <name type="scientific">Blautia obeum</name>
    <dbReference type="NCBI Taxonomy" id="40520"/>
    <lineage>
        <taxon>Bacteria</taxon>
        <taxon>Bacillati</taxon>
        <taxon>Bacillota</taxon>
        <taxon>Clostridia</taxon>
        <taxon>Lachnospirales</taxon>
        <taxon>Lachnospiraceae</taxon>
        <taxon>Blautia</taxon>
    </lineage>
</organism>